<protein>
    <submittedName>
        <fullName evidence="1">Putative secreted peptide</fullName>
    </submittedName>
</protein>
<reference evidence="1" key="1">
    <citation type="submission" date="2018-01" db="EMBL/GenBank/DDBJ databases">
        <title>An insight into the sialome of Amazonian anophelines.</title>
        <authorList>
            <person name="Ribeiro J.M."/>
            <person name="Scarpassa V."/>
            <person name="Calvo E."/>
        </authorList>
    </citation>
    <scope>NUCLEOTIDE SEQUENCE</scope>
    <source>
        <tissue evidence="1">Salivary glands</tissue>
    </source>
</reference>
<sequence length="72" mass="8336">MLGPWLVGFETFSRLRLIWAFWGRHVLRQLGRPESKVSDTVARRSFAYALLLTADHTFAHVRGQGRRGGLRR</sequence>
<accession>A0A2M3ZSC6</accession>
<evidence type="ECO:0000313" key="1">
    <source>
        <dbReference type="EMBL" id="MBW31477.1"/>
    </source>
</evidence>
<dbReference type="AlphaFoldDB" id="A0A2M3ZSC6"/>
<proteinExistence type="predicted"/>
<organism evidence="1">
    <name type="scientific">Anopheles braziliensis</name>
    <dbReference type="NCBI Taxonomy" id="58242"/>
    <lineage>
        <taxon>Eukaryota</taxon>
        <taxon>Metazoa</taxon>
        <taxon>Ecdysozoa</taxon>
        <taxon>Arthropoda</taxon>
        <taxon>Hexapoda</taxon>
        <taxon>Insecta</taxon>
        <taxon>Pterygota</taxon>
        <taxon>Neoptera</taxon>
        <taxon>Endopterygota</taxon>
        <taxon>Diptera</taxon>
        <taxon>Nematocera</taxon>
        <taxon>Culicoidea</taxon>
        <taxon>Culicidae</taxon>
        <taxon>Anophelinae</taxon>
        <taxon>Anopheles</taxon>
    </lineage>
</organism>
<name>A0A2M3ZSC6_9DIPT</name>
<dbReference type="EMBL" id="GGFM01010726">
    <property type="protein sequence ID" value="MBW31477.1"/>
    <property type="molecule type" value="Transcribed_RNA"/>
</dbReference>